<dbReference type="PANTHER" id="PTHR23248:SF9">
    <property type="entry name" value="PHOSPHOLIPID SCRAMBLASE"/>
    <property type="match status" value="1"/>
</dbReference>
<dbReference type="InterPro" id="IPR005552">
    <property type="entry name" value="Scramblase"/>
</dbReference>
<proteinExistence type="predicted"/>
<comment type="caution">
    <text evidence="1">The sequence shown here is derived from an EMBL/GenBank/DDBJ whole genome shotgun (WGS) entry which is preliminary data.</text>
</comment>
<sequence length="197" mass="22228">MLLDLRTIFVKERVGVFKIRDTYDLLDPASGATVGLVKDETQGWARWLRLLLKKALLPARVNVYEREEQPPVIWLRKSPSFWHSHVRVHDARGQEIGHFKSKLFTLGGGFHVYDSTGQKFAEVKGDWKGWNFKLLDANGMELGVITKKWAGLGRELFTTADQYVIALSEQAPAAKDRAALLLAAALAVDIVFKEHQS</sequence>
<evidence type="ECO:0000313" key="1">
    <source>
        <dbReference type="EMBL" id="MBI5169831.1"/>
    </source>
</evidence>
<dbReference type="InterPro" id="IPR025659">
    <property type="entry name" value="Tubby-like_C"/>
</dbReference>
<dbReference type="AlphaFoldDB" id="A0A933SC65"/>
<evidence type="ECO:0000313" key="2">
    <source>
        <dbReference type="Proteomes" id="UP000696931"/>
    </source>
</evidence>
<dbReference type="Pfam" id="PF03803">
    <property type="entry name" value="Scramblase"/>
    <property type="match status" value="1"/>
</dbReference>
<organism evidence="1 2">
    <name type="scientific">Eiseniibacteriota bacterium</name>
    <dbReference type="NCBI Taxonomy" id="2212470"/>
    <lineage>
        <taxon>Bacteria</taxon>
        <taxon>Candidatus Eiseniibacteriota</taxon>
    </lineage>
</organism>
<protein>
    <submittedName>
        <fullName evidence="1">Oxidoreductase</fullName>
    </submittedName>
</protein>
<dbReference type="GO" id="GO:0017128">
    <property type="term" value="F:phospholipid scramblase activity"/>
    <property type="evidence" value="ECO:0007669"/>
    <property type="project" value="InterPro"/>
</dbReference>
<name>A0A933SC65_UNCEI</name>
<accession>A0A933SC65</accession>
<dbReference type="GO" id="GO:0005886">
    <property type="term" value="C:plasma membrane"/>
    <property type="evidence" value="ECO:0007669"/>
    <property type="project" value="TreeGrafter"/>
</dbReference>
<dbReference type="SUPFAM" id="SSF54518">
    <property type="entry name" value="Tubby C-terminal domain-like"/>
    <property type="match status" value="1"/>
</dbReference>
<reference evidence="1" key="1">
    <citation type="submission" date="2020-07" db="EMBL/GenBank/DDBJ databases">
        <title>Huge and variable diversity of episymbiotic CPR bacteria and DPANN archaea in groundwater ecosystems.</title>
        <authorList>
            <person name="He C.Y."/>
            <person name="Keren R."/>
            <person name="Whittaker M."/>
            <person name="Farag I.F."/>
            <person name="Doudna J."/>
            <person name="Cate J.H.D."/>
            <person name="Banfield J.F."/>
        </authorList>
    </citation>
    <scope>NUCLEOTIDE SEQUENCE</scope>
    <source>
        <strain evidence="1">NC_groundwater_1813_Pr3_B-0.1um_71_17</strain>
    </source>
</reference>
<dbReference type="Proteomes" id="UP000696931">
    <property type="component" value="Unassembled WGS sequence"/>
</dbReference>
<dbReference type="EMBL" id="JACRIW010000070">
    <property type="protein sequence ID" value="MBI5169831.1"/>
    <property type="molecule type" value="Genomic_DNA"/>
</dbReference>
<gene>
    <name evidence="1" type="ORF">HZA61_10110</name>
</gene>
<dbReference type="PANTHER" id="PTHR23248">
    <property type="entry name" value="PHOSPHOLIPID SCRAMBLASE-RELATED"/>
    <property type="match status" value="1"/>
</dbReference>